<dbReference type="AlphaFoldDB" id="A0A2A9MQ92"/>
<evidence type="ECO:0000313" key="4">
    <source>
        <dbReference type="EMBL" id="PFH38132.1"/>
    </source>
</evidence>
<dbReference type="PANTHER" id="PTHR28626">
    <property type="entry name" value="SRR1-LIKE PROTEIN"/>
    <property type="match status" value="1"/>
</dbReference>
<sequence length="730" mass="75863">MALFVPRSLSASAESDPWIYVDRRSRRKARVSSACSQVPDAVEAAAKAARSGRAFSAPKEFAPSSVTSSIEEEPCEHAAATHLRRGAGRSARRQGRGDAALSCEAVEQKIHASILACAEEVERSEFWQSCEATLLAAMDELRGASVHPCDAHMPHPLASPLSPTLEAEHSSSSAPSAALAVSSSAVSEGFSPCRAAACCDAHAPSDRLRVSGGSETSGSHAVPVNLPAGSAPCDSQESARRARGRGAEGSLPRSAGGALQTSGAVLEPCLRLRSCALVCLGLGSPTECSDTASCRYQLGLALLLQRRFGISPSRCFVADPAMCEVDFAILQRLGFSPQASTDGSTLPAALRPASASSSPLACPCAAPLRVSAPAASAAASSAAANATSSPCEAAATPAAAHAAPATSSSSVSPTVASSLSLHVREGDFASWTADDAFVIYLLPHCDADLYGKLLSDVFRLSPFCARCREPGCASCGRCLLRCDGRGAPRPEERDACGGGREGPGEAGARGGRRSGETCERRVDAAPSAESARFKDGVGARQASRDAHVAACGARRLRDEEARLRRANCIFRTSAQSFLLIGNAFSSYDMRRARFAPFDFSAHVPASSPSSPSSPLSPSAALSASFSPSSASSASLALAEAASPRSGLLAPSRAAHLLFYFSEFLRERPLSGDFAPHPRAFNDLAVAHADLGRFPASCAGFWAHVQQRQRAEAATQGKNRVKRRGERALQA</sequence>
<keyword evidence="5" id="KW-1185">Reference proteome</keyword>
<protein>
    <submittedName>
        <fullName evidence="4">SRR1 protein</fullName>
    </submittedName>
</protein>
<dbReference type="GO" id="GO:0005737">
    <property type="term" value="C:cytoplasm"/>
    <property type="evidence" value="ECO:0007669"/>
    <property type="project" value="TreeGrafter"/>
</dbReference>
<accession>A0A2A9MQ92</accession>
<evidence type="ECO:0000259" key="3">
    <source>
        <dbReference type="Pfam" id="PF07985"/>
    </source>
</evidence>
<dbReference type="Pfam" id="PF07985">
    <property type="entry name" value="SRR1"/>
    <property type="match status" value="1"/>
</dbReference>
<feature type="domain" description="SRR1-like" evidence="3">
    <location>
        <begin position="277"/>
        <end position="338"/>
    </location>
</feature>
<dbReference type="Proteomes" id="UP000224006">
    <property type="component" value="Chromosome I"/>
</dbReference>
<dbReference type="GO" id="GO:0005634">
    <property type="term" value="C:nucleus"/>
    <property type="evidence" value="ECO:0007669"/>
    <property type="project" value="TreeGrafter"/>
</dbReference>
<comment type="similarity">
    <text evidence="1">Belongs to the SRR1 family.</text>
</comment>
<dbReference type="OrthoDB" id="349467at2759"/>
<evidence type="ECO:0000256" key="2">
    <source>
        <dbReference type="SAM" id="MobiDB-lite"/>
    </source>
</evidence>
<reference evidence="4 5" key="1">
    <citation type="submission" date="2017-09" db="EMBL/GenBank/DDBJ databases">
        <title>Genome sequencing of Besnoitia besnoiti strain Bb-Ger1.</title>
        <authorList>
            <person name="Schares G."/>
            <person name="Venepally P."/>
            <person name="Lorenzi H.A."/>
        </authorList>
    </citation>
    <scope>NUCLEOTIDE SEQUENCE [LARGE SCALE GENOMIC DNA]</scope>
    <source>
        <strain evidence="4 5">Bb-Ger1</strain>
    </source>
</reference>
<name>A0A2A9MQ92_BESBE</name>
<evidence type="ECO:0000313" key="5">
    <source>
        <dbReference type="Proteomes" id="UP000224006"/>
    </source>
</evidence>
<feature type="region of interest" description="Disordered" evidence="2">
    <location>
        <begin position="487"/>
        <end position="519"/>
    </location>
</feature>
<dbReference type="EMBL" id="NWUJ01000001">
    <property type="protein sequence ID" value="PFH38132.1"/>
    <property type="molecule type" value="Genomic_DNA"/>
</dbReference>
<gene>
    <name evidence="4" type="ORF">BESB_004730</name>
</gene>
<proteinExistence type="inferred from homology"/>
<dbReference type="InterPro" id="IPR012942">
    <property type="entry name" value="SRR1-like"/>
</dbReference>
<dbReference type="RefSeq" id="XP_029222141.1">
    <property type="nucleotide sequence ID" value="XM_029359228.1"/>
</dbReference>
<evidence type="ECO:0000256" key="1">
    <source>
        <dbReference type="ARBA" id="ARBA00009856"/>
    </source>
</evidence>
<dbReference type="GeneID" id="40305536"/>
<feature type="region of interest" description="Disordered" evidence="2">
    <location>
        <begin position="209"/>
        <end position="258"/>
    </location>
</feature>
<dbReference type="PANTHER" id="PTHR28626:SF3">
    <property type="entry name" value="SRR1-LIKE PROTEIN"/>
    <property type="match status" value="1"/>
</dbReference>
<feature type="region of interest" description="Disordered" evidence="2">
    <location>
        <begin position="711"/>
        <end position="730"/>
    </location>
</feature>
<dbReference type="InterPro" id="IPR040044">
    <property type="entry name" value="SRR1L"/>
</dbReference>
<comment type="caution">
    <text evidence="4">The sequence shown here is derived from an EMBL/GenBank/DDBJ whole genome shotgun (WGS) entry which is preliminary data.</text>
</comment>
<dbReference type="KEGG" id="bbes:BESB_004730"/>
<organism evidence="4 5">
    <name type="scientific">Besnoitia besnoiti</name>
    <name type="common">Apicomplexan protozoan</name>
    <dbReference type="NCBI Taxonomy" id="94643"/>
    <lineage>
        <taxon>Eukaryota</taxon>
        <taxon>Sar</taxon>
        <taxon>Alveolata</taxon>
        <taxon>Apicomplexa</taxon>
        <taxon>Conoidasida</taxon>
        <taxon>Coccidia</taxon>
        <taxon>Eucoccidiorida</taxon>
        <taxon>Eimeriorina</taxon>
        <taxon>Sarcocystidae</taxon>
        <taxon>Besnoitia</taxon>
    </lineage>
</organism>
<feature type="compositionally biased region" description="Gly residues" evidence="2">
    <location>
        <begin position="496"/>
        <end position="509"/>
    </location>
</feature>
<dbReference type="VEuPathDB" id="ToxoDB:BESB_004730"/>